<reference evidence="3" key="1">
    <citation type="submission" date="2010-06" db="EMBL/GenBank/DDBJ databases">
        <authorList>
            <person name="Jiang H."/>
            <person name="Abraham K."/>
            <person name="Ali S."/>
            <person name="Alsbrooks S.L."/>
            <person name="Anim B.N."/>
            <person name="Anosike U.S."/>
            <person name="Attaway T."/>
            <person name="Bandaranaike D.P."/>
            <person name="Battles P.K."/>
            <person name="Bell S.N."/>
            <person name="Bell A.V."/>
            <person name="Beltran B."/>
            <person name="Bickham C."/>
            <person name="Bustamante Y."/>
            <person name="Caleb T."/>
            <person name="Canada A."/>
            <person name="Cardenas V."/>
            <person name="Carter K."/>
            <person name="Chacko J."/>
            <person name="Chandrabose M.N."/>
            <person name="Chavez D."/>
            <person name="Chavez A."/>
            <person name="Chen L."/>
            <person name="Chu H.-S."/>
            <person name="Claassen K.J."/>
            <person name="Cockrell R."/>
            <person name="Collins M."/>
            <person name="Cooper J.A."/>
            <person name="Cree A."/>
            <person name="Curry S.M."/>
            <person name="Da Y."/>
            <person name="Dao M.D."/>
            <person name="Das B."/>
            <person name="Davila M.-L."/>
            <person name="Davy-Carroll L."/>
            <person name="Denson S."/>
            <person name="Dinh H."/>
            <person name="Ebong V.E."/>
            <person name="Edwards J.R."/>
            <person name="Egan A."/>
            <person name="El-Daye J."/>
            <person name="Escobedo L."/>
            <person name="Fernandez S."/>
            <person name="Fernando P.R."/>
            <person name="Flagg N."/>
            <person name="Forbes L.D."/>
            <person name="Fowler R.G."/>
            <person name="Fu Q."/>
            <person name="Gabisi R.A."/>
            <person name="Ganer J."/>
            <person name="Garbino Pronczuk A."/>
            <person name="Garcia R.M."/>
            <person name="Garner T."/>
            <person name="Garrett T.E."/>
            <person name="Gonzalez D.A."/>
            <person name="Hamid H."/>
            <person name="Hawkins E.S."/>
            <person name="Hirani K."/>
            <person name="Hogues M.E."/>
            <person name="Hollins B."/>
            <person name="Hsiao C.-H."/>
            <person name="Jabil R."/>
            <person name="James M.L."/>
            <person name="Jhangiani S.N."/>
            <person name="Johnson B."/>
            <person name="Johnson Q."/>
            <person name="Joshi V."/>
            <person name="Kalu J.B."/>
            <person name="Kam C."/>
            <person name="Kashfia A."/>
            <person name="Keebler J."/>
            <person name="Kisamo H."/>
            <person name="Kovar C.L."/>
            <person name="Lago L.A."/>
            <person name="Lai C.-Y."/>
            <person name="Laidlaw J."/>
            <person name="Lara F."/>
            <person name="Le T.-K."/>
            <person name="Lee S.L."/>
            <person name="Legall F.H."/>
            <person name="Lemon S.J."/>
            <person name="Lewis L.R."/>
            <person name="Li B."/>
            <person name="Liu Y."/>
            <person name="Liu Y.-S."/>
            <person name="Lopez J."/>
            <person name="Lozado R.J."/>
            <person name="Lu J."/>
            <person name="Madu R.C."/>
            <person name="Maheshwari M."/>
            <person name="Maheshwari R."/>
            <person name="Malloy K."/>
            <person name="Martinez E."/>
            <person name="Mathew T."/>
            <person name="Mercado I.C."/>
            <person name="Mercado C."/>
            <person name="Meyer B."/>
            <person name="Montgomery K."/>
            <person name="Morgan M.B."/>
            <person name="Munidasa M."/>
            <person name="Nazareth L.V."/>
            <person name="Nelson J."/>
            <person name="Ng B.M."/>
            <person name="Nguyen N.B."/>
            <person name="Nguyen P.Q."/>
            <person name="Nguyen T."/>
            <person name="Obregon M."/>
            <person name="Okwuonu G.O."/>
            <person name="Onwere C.G."/>
            <person name="Orozco G."/>
            <person name="Parra A."/>
            <person name="Patel S."/>
            <person name="Patil S."/>
            <person name="Perez A."/>
            <person name="Perez Y."/>
            <person name="Pham C."/>
            <person name="Primus E.L."/>
            <person name="Pu L.-L."/>
            <person name="Puazo M."/>
            <person name="Qin X."/>
            <person name="Quiroz J.B."/>
            <person name="Reese J."/>
            <person name="Richards S."/>
            <person name="Rives C.M."/>
            <person name="Robberts R."/>
            <person name="Ruiz S.J."/>
            <person name="Ruiz M.J."/>
            <person name="Santibanez J."/>
            <person name="Schneider B.W."/>
            <person name="Sisson I."/>
            <person name="Smith M."/>
            <person name="Sodergren E."/>
            <person name="Song X.-Z."/>
            <person name="Song B.B."/>
            <person name="Summersgill H."/>
            <person name="Thelus R."/>
            <person name="Thornton R.D."/>
            <person name="Trejos Z.Y."/>
            <person name="Usmani K."/>
            <person name="Vattathil S."/>
            <person name="Villasana D."/>
            <person name="Walker D.L."/>
            <person name="Wang S."/>
            <person name="Wang K."/>
            <person name="White C.S."/>
            <person name="Williams A.C."/>
            <person name="Williamson J."/>
            <person name="Wilson K."/>
            <person name="Woghiren I.O."/>
            <person name="Woodworth J.R."/>
            <person name="Worley K.C."/>
            <person name="Wright R.A."/>
            <person name="Wu W."/>
            <person name="Young L."/>
            <person name="Zhang L."/>
            <person name="Zhang J."/>
            <person name="Zhu Y."/>
            <person name="Muzny D.M."/>
            <person name="Weinstock G."/>
            <person name="Gibbs R.A."/>
        </authorList>
    </citation>
    <scope>NUCLEOTIDE SEQUENCE [LARGE SCALE GENOMIC DNA]</scope>
    <source>
        <strain evidence="3">LSR1</strain>
    </source>
</reference>
<dbReference type="RefSeq" id="XP_029341638.1">
    <property type="nucleotide sequence ID" value="XM_029485778.1"/>
</dbReference>
<keyword evidence="1" id="KW-0472">Membrane</keyword>
<dbReference type="AlphaFoldDB" id="A0A8R2NK44"/>
<feature type="transmembrane region" description="Helical" evidence="1">
    <location>
        <begin position="62"/>
        <end position="80"/>
    </location>
</feature>
<dbReference type="GeneID" id="107882570"/>
<dbReference type="Proteomes" id="UP000007819">
    <property type="component" value="Chromosome X"/>
</dbReference>
<proteinExistence type="predicted"/>
<keyword evidence="3" id="KW-1185">Reference proteome</keyword>
<evidence type="ECO:0000256" key="1">
    <source>
        <dbReference type="SAM" id="Phobius"/>
    </source>
</evidence>
<name>A0A8R2NK44_ACYPI</name>
<evidence type="ECO:0000313" key="2">
    <source>
        <dbReference type="EnsemblMetazoa" id="XP_029341638.1"/>
    </source>
</evidence>
<dbReference type="KEGG" id="api:100573019"/>
<dbReference type="EnsemblMetazoa" id="XM_029485778.1">
    <property type="protein sequence ID" value="XP_029341638.1"/>
    <property type="gene ID" value="LOC107882570"/>
</dbReference>
<dbReference type="KEGG" id="api:107882570"/>
<keyword evidence="1" id="KW-1133">Transmembrane helix</keyword>
<protein>
    <submittedName>
        <fullName evidence="2">Uncharacterized protein</fullName>
    </submittedName>
</protein>
<feature type="transmembrane region" description="Helical" evidence="1">
    <location>
        <begin position="31"/>
        <end position="50"/>
    </location>
</feature>
<keyword evidence="1" id="KW-0812">Transmembrane</keyword>
<dbReference type="GeneID" id="100573019"/>
<dbReference type="Pfam" id="PF09746">
    <property type="entry name" value="Membralin"/>
    <property type="match status" value="1"/>
</dbReference>
<sequence length="81" mass="9611">MIVTLDLTHNKCYGDSLSQFYLKYFLDYDHFILWFVNSISGNKGFIRYVISGENYNLGNISMYRTRYLVSFLIMLVFVSIK</sequence>
<reference evidence="2" key="2">
    <citation type="submission" date="2022-06" db="UniProtKB">
        <authorList>
            <consortium name="EnsemblMetazoa"/>
        </authorList>
    </citation>
    <scope>IDENTIFICATION</scope>
</reference>
<dbReference type="InterPro" id="IPR019144">
    <property type="entry name" value="Membralin"/>
</dbReference>
<evidence type="ECO:0000313" key="3">
    <source>
        <dbReference type="Proteomes" id="UP000007819"/>
    </source>
</evidence>
<organism evidence="2 3">
    <name type="scientific">Acyrthosiphon pisum</name>
    <name type="common">Pea aphid</name>
    <dbReference type="NCBI Taxonomy" id="7029"/>
    <lineage>
        <taxon>Eukaryota</taxon>
        <taxon>Metazoa</taxon>
        <taxon>Ecdysozoa</taxon>
        <taxon>Arthropoda</taxon>
        <taxon>Hexapoda</taxon>
        <taxon>Insecta</taxon>
        <taxon>Pterygota</taxon>
        <taxon>Neoptera</taxon>
        <taxon>Paraneoptera</taxon>
        <taxon>Hemiptera</taxon>
        <taxon>Sternorrhyncha</taxon>
        <taxon>Aphidomorpha</taxon>
        <taxon>Aphidoidea</taxon>
        <taxon>Aphididae</taxon>
        <taxon>Macrosiphini</taxon>
        <taxon>Acyrthosiphon</taxon>
    </lineage>
</organism>
<dbReference type="OrthoDB" id="6779347at2759"/>
<accession>A0A8R2NK44</accession>
<dbReference type="RefSeq" id="XP_029348535.1">
    <property type="nucleotide sequence ID" value="XM_029492675.1"/>
</dbReference>
<dbReference type="EnsemblMetazoa" id="XM_029492675.1">
    <property type="protein sequence ID" value="XP_029348535.1"/>
    <property type="gene ID" value="LOC100573019"/>
</dbReference>